<proteinExistence type="predicted"/>
<evidence type="ECO:0000313" key="1">
    <source>
        <dbReference type="EMBL" id="UOO93557.1"/>
    </source>
</evidence>
<keyword evidence="2" id="KW-1185">Reference proteome</keyword>
<dbReference type="EMBL" id="CP091512">
    <property type="protein sequence ID" value="UOO93557.1"/>
    <property type="molecule type" value="Genomic_DNA"/>
</dbReference>
<dbReference type="RefSeq" id="WP_019957763.1">
    <property type="nucleotide sequence ID" value="NZ_CP091512.1"/>
</dbReference>
<accession>A0ABY4EDN0</accession>
<organism evidence="1 2">
    <name type="scientific">Vitreoscilla stercoraria</name>
    <dbReference type="NCBI Taxonomy" id="61"/>
    <lineage>
        <taxon>Bacteria</taxon>
        <taxon>Pseudomonadati</taxon>
        <taxon>Pseudomonadota</taxon>
        <taxon>Betaproteobacteria</taxon>
        <taxon>Neisseriales</taxon>
        <taxon>Neisseriaceae</taxon>
        <taxon>Vitreoscilla</taxon>
    </lineage>
</organism>
<sequence>MSNTSNKLLRSKQVAERLCISRTAIWYKINPKNKRYDPDFPKPFKVSTNVTAWLESEIETYINHLASKRQASQ</sequence>
<dbReference type="InterPro" id="IPR052931">
    <property type="entry name" value="Prophage_regulatory_activator"/>
</dbReference>
<dbReference type="Pfam" id="PF05930">
    <property type="entry name" value="Phage_AlpA"/>
    <property type="match status" value="1"/>
</dbReference>
<dbReference type="InterPro" id="IPR010260">
    <property type="entry name" value="AlpA"/>
</dbReference>
<protein>
    <submittedName>
        <fullName evidence="1">AlpA family phage regulatory protein</fullName>
    </submittedName>
</protein>
<reference evidence="1" key="1">
    <citation type="submission" date="2021-12" db="EMBL/GenBank/DDBJ databases">
        <authorList>
            <person name="Veyrier F.J."/>
        </authorList>
    </citation>
    <scope>NUCLEOTIDE SEQUENCE</scope>
    <source>
        <strain evidence="1">SAG 1488-6</strain>
    </source>
</reference>
<dbReference type="PANTHER" id="PTHR36154">
    <property type="entry name" value="DNA-BINDING TRANSCRIPTIONAL ACTIVATOR ALPA"/>
    <property type="match status" value="1"/>
</dbReference>
<reference evidence="1" key="2">
    <citation type="journal article" date="2022" name="Res Sq">
        <title>Evolution of multicellular longitudinally dividing oral cavity symbionts (Neisseriaceae).</title>
        <authorList>
            <person name="Nyongesa S."/>
            <person name="Weber P."/>
            <person name="Bernet E."/>
            <person name="Pullido F."/>
            <person name="Nieckarz M."/>
            <person name="Delaby M."/>
            <person name="Nieves C."/>
            <person name="Viehboeck T."/>
            <person name="Krause N."/>
            <person name="Rivera-Millot A."/>
            <person name="Nakamura A."/>
            <person name="Vischer N."/>
            <person name="VanNieuwenhze M."/>
            <person name="Brun Y."/>
            <person name="Cava F."/>
            <person name="Bulgheresi S."/>
            <person name="Veyrier F."/>
        </authorList>
    </citation>
    <scope>NUCLEOTIDE SEQUENCE</scope>
    <source>
        <strain evidence="1">SAG 1488-6</strain>
    </source>
</reference>
<evidence type="ECO:0000313" key="2">
    <source>
        <dbReference type="Proteomes" id="UP000832034"/>
    </source>
</evidence>
<dbReference type="PANTHER" id="PTHR36154:SF1">
    <property type="entry name" value="DNA-BINDING TRANSCRIPTIONAL ACTIVATOR ALPA"/>
    <property type="match status" value="1"/>
</dbReference>
<dbReference type="Proteomes" id="UP000832034">
    <property type="component" value="Chromosome"/>
</dbReference>
<gene>
    <name evidence="1" type="ORF">LVJ81_05910</name>
</gene>
<name>A0ABY4EDN0_VITST</name>